<dbReference type="PIRSF" id="PIRSF004846">
    <property type="entry name" value="ModA"/>
    <property type="match status" value="1"/>
</dbReference>
<comment type="subunit">
    <text evidence="5">The complex is composed of two ATP-binding proteins (ModC), two transmembrane proteins (ModB) and a solute-binding protein (ModA).</text>
</comment>
<dbReference type="InterPro" id="IPR041879">
    <property type="entry name" value="YvgL-like_PBP2"/>
</dbReference>
<dbReference type="PANTHER" id="PTHR30632:SF0">
    <property type="entry name" value="SULFATE-BINDING PROTEIN"/>
    <property type="match status" value="1"/>
</dbReference>
<evidence type="ECO:0000256" key="1">
    <source>
        <dbReference type="ARBA" id="ARBA00009175"/>
    </source>
</evidence>
<dbReference type="InterPro" id="IPR005950">
    <property type="entry name" value="ModA"/>
</dbReference>
<dbReference type="GO" id="GO:0015689">
    <property type="term" value="P:molybdate ion transport"/>
    <property type="evidence" value="ECO:0007669"/>
    <property type="project" value="InterPro"/>
</dbReference>
<dbReference type="SUPFAM" id="SSF53850">
    <property type="entry name" value="Periplasmic binding protein-like II"/>
    <property type="match status" value="1"/>
</dbReference>
<sequence length="301" mass="32926">MELHDFCAEMSGIEYFRDAYQVFKSAYFSVAIYKCILRFLFDTYSSGYLMQIKTMGKLIASIAFCTISAASLAAEVTVSAAASLTNAFKEIAQNYQSQYPEAKVSLNFGASGALLQQIAKGAPVDVFASADQESMDEAQKQGLVIPADRRDFVKNTLVLIAPVDSTLSIKRLEDLNQAGVKRIAIGNPASVPVGRYTQHALTAAKLWPALEAKAIYTQNVRQSLDYVARGEVESGFVYATDAAIMKDKVKVVMDVALDMPVTYPVAKIKASSNAEEAKRFIAFLFLPQSQAILTKYGFQKP</sequence>
<accession>A0A318J800</accession>
<reference evidence="7 8" key="1">
    <citation type="submission" date="2018-05" db="EMBL/GenBank/DDBJ databases">
        <title>Genomic Encyclopedia of Type Strains, Phase IV (KMG-IV): sequencing the most valuable type-strain genomes for metagenomic binning, comparative biology and taxonomic classification.</title>
        <authorList>
            <person name="Goeker M."/>
        </authorList>
    </citation>
    <scope>NUCLEOTIDE SEQUENCE [LARGE SCALE GENOMIC DNA]</scope>
    <source>
        <strain evidence="7 8">DSM 19792</strain>
    </source>
</reference>
<evidence type="ECO:0000313" key="8">
    <source>
        <dbReference type="Proteomes" id="UP000247792"/>
    </source>
</evidence>
<feature type="binding site" evidence="6">
    <location>
        <position position="111"/>
    </location>
    <ligand>
        <name>molybdate</name>
        <dbReference type="ChEBI" id="CHEBI:36264"/>
    </ligand>
</feature>
<feature type="binding site" evidence="6">
    <location>
        <position position="220"/>
    </location>
    <ligand>
        <name>molybdate</name>
        <dbReference type="ChEBI" id="CHEBI:36264"/>
    </ligand>
</feature>
<dbReference type="GO" id="GO:1901359">
    <property type="term" value="F:tungstate binding"/>
    <property type="evidence" value="ECO:0007669"/>
    <property type="project" value="UniProtKB-ARBA"/>
</dbReference>
<gene>
    <name evidence="7" type="ORF">DFR42_105204</name>
</gene>
<keyword evidence="4" id="KW-0732">Signal</keyword>
<keyword evidence="2 6" id="KW-0500">Molybdenum</keyword>
<evidence type="ECO:0000256" key="6">
    <source>
        <dbReference type="PIRSR" id="PIRSR004846-1"/>
    </source>
</evidence>
<dbReference type="PANTHER" id="PTHR30632">
    <property type="entry name" value="MOLYBDATE-BINDING PERIPLASMIC PROTEIN"/>
    <property type="match status" value="1"/>
</dbReference>
<dbReference type="FunFam" id="3.40.190.10:FF:000035">
    <property type="entry name" value="Molybdate ABC transporter substrate-binding protein"/>
    <property type="match status" value="1"/>
</dbReference>
<name>A0A318J800_9BURK</name>
<dbReference type="CDD" id="cd13537">
    <property type="entry name" value="PBP2_YvgL_like"/>
    <property type="match status" value="1"/>
</dbReference>
<dbReference type="NCBIfam" id="TIGR01256">
    <property type="entry name" value="modA"/>
    <property type="match status" value="1"/>
</dbReference>
<comment type="similarity">
    <text evidence="1">Belongs to the bacterial solute-binding protein ModA family.</text>
</comment>
<feature type="binding site" evidence="6">
    <location>
        <position position="238"/>
    </location>
    <ligand>
        <name>molybdate</name>
        <dbReference type="ChEBI" id="CHEBI:36264"/>
    </ligand>
</feature>
<evidence type="ECO:0000256" key="5">
    <source>
        <dbReference type="ARBA" id="ARBA00062515"/>
    </source>
</evidence>
<comment type="caution">
    <text evidence="7">The sequence shown here is derived from an EMBL/GenBank/DDBJ whole genome shotgun (WGS) entry which is preliminary data.</text>
</comment>
<organism evidence="7 8">
    <name type="scientific">Undibacterium pigrum</name>
    <dbReference type="NCBI Taxonomy" id="401470"/>
    <lineage>
        <taxon>Bacteria</taxon>
        <taxon>Pseudomonadati</taxon>
        <taxon>Pseudomonadota</taxon>
        <taxon>Betaproteobacteria</taxon>
        <taxon>Burkholderiales</taxon>
        <taxon>Oxalobacteraceae</taxon>
        <taxon>Undibacterium</taxon>
    </lineage>
</organism>
<keyword evidence="8" id="KW-1185">Reference proteome</keyword>
<evidence type="ECO:0000313" key="7">
    <source>
        <dbReference type="EMBL" id="PXX42546.1"/>
    </source>
</evidence>
<dbReference type="EMBL" id="QJKB01000005">
    <property type="protein sequence ID" value="PXX42546.1"/>
    <property type="molecule type" value="Genomic_DNA"/>
</dbReference>
<dbReference type="GO" id="GO:0030973">
    <property type="term" value="F:molybdate ion binding"/>
    <property type="evidence" value="ECO:0007669"/>
    <property type="project" value="TreeGrafter"/>
</dbReference>
<dbReference type="InterPro" id="IPR050682">
    <property type="entry name" value="ModA/WtpA"/>
</dbReference>
<protein>
    <submittedName>
        <fullName evidence="7">Molybdate transport system substrate-binding protein</fullName>
    </submittedName>
</protein>
<dbReference type="AlphaFoldDB" id="A0A318J800"/>
<dbReference type="Gene3D" id="3.40.190.10">
    <property type="entry name" value="Periplasmic binding protein-like II"/>
    <property type="match status" value="2"/>
</dbReference>
<evidence type="ECO:0000256" key="2">
    <source>
        <dbReference type="ARBA" id="ARBA00022505"/>
    </source>
</evidence>
<dbReference type="Pfam" id="PF13531">
    <property type="entry name" value="SBP_bac_11"/>
    <property type="match status" value="1"/>
</dbReference>
<keyword evidence="3 6" id="KW-0479">Metal-binding</keyword>
<evidence type="ECO:0000256" key="3">
    <source>
        <dbReference type="ARBA" id="ARBA00022723"/>
    </source>
</evidence>
<feature type="binding site" evidence="6">
    <location>
        <position position="83"/>
    </location>
    <ligand>
        <name>molybdate</name>
        <dbReference type="ChEBI" id="CHEBI:36264"/>
    </ligand>
</feature>
<evidence type="ECO:0000256" key="4">
    <source>
        <dbReference type="ARBA" id="ARBA00022729"/>
    </source>
</evidence>
<proteinExistence type="inferred from homology"/>
<dbReference type="GO" id="GO:0046872">
    <property type="term" value="F:metal ion binding"/>
    <property type="evidence" value="ECO:0007669"/>
    <property type="project" value="UniProtKB-KW"/>
</dbReference>
<dbReference type="Proteomes" id="UP000247792">
    <property type="component" value="Unassembled WGS sequence"/>
</dbReference>